<organism evidence="1 2">
    <name type="scientific">Bifiguratus adelaidae</name>
    <dbReference type="NCBI Taxonomy" id="1938954"/>
    <lineage>
        <taxon>Eukaryota</taxon>
        <taxon>Fungi</taxon>
        <taxon>Fungi incertae sedis</taxon>
        <taxon>Mucoromycota</taxon>
        <taxon>Mucoromycotina</taxon>
        <taxon>Endogonomycetes</taxon>
        <taxon>Endogonales</taxon>
        <taxon>Endogonales incertae sedis</taxon>
        <taxon>Bifiguratus</taxon>
    </lineage>
</organism>
<proteinExistence type="predicted"/>
<sequence>MDYVQHPIAGEYSVYLLQTILPPSLAMTLLPTPTSQWTLGDAVGTPVVFELGQQYNCGARSLPFSKVSFGEAKLQIPYVRRRELKEGALDTTDAWVTYKKRIWMDNRLFATSTPVMYGLSTQYCSRVGFGMEALDGQHYADYIVRQGDEVPLLLFKRDVTPRFVRDTDASYWEMLGKHDWIGDRTSTFAAHVFDWQGRQVEKVSGVIHLRLEAVEDAARAFGDAGFKVNRSTRSEEETVEIPVDGILVQRLPHKMTRPQMTYW</sequence>
<dbReference type="EMBL" id="MVBO01000204">
    <property type="protein sequence ID" value="OZJ02010.1"/>
    <property type="molecule type" value="Genomic_DNA"/>
</dbReference>
<reference evidence="1 2" key="1">
    <citation type="journal article" date="2017" name="Mycologia">
        <title>Bifiguratus adelaidae, gen. et sp. nov., a new member of Mucoromycotina in endophytic and soil-dwelling habitats.</title>
        <authorList>
            <person name="Torres-Cruz T.J."/>
            <person name="Billingsley Tobias T.L."/>
            <person name="Almatruk M."/>
            <person name="Hesse C."/>
            <person name="Kuske C.R."/>
            <person name="Desiro A."/>
            <person name="Benucci G.M."/>
            <person name="Bonito G."/>
            <person name="Stajich J.E."/>
            <person name="Dunlap C."/>
            <person name="Arnold A.E."/>
            <person name="Porras-Alfaro A."/>
        </authorList>
    </citation>
    <scope>NUCLEOTIDE SEQUENCE [LARGE SCALE GENOMIC DNA]</scope>
    <source>
        <strain evidence="1 2">AZ0501</strain>
    </source>
</reference>
<accession>A0A261XUI3</accession>
<protein>
    <submittedName>
        <fullName evidence="1">Uncharacterized protein</fullName>
    </submittedName>
</protein>
<name>A0A261XUI3_9FUNG</name>
<comment type="caution">
    <text evidence="1">The sequence shown here is derived from an EMBL/GenBank/DDBJ whole genome shotgun (WGS) entry which is preliminary data.</text>
</comment>
<evidence type="ECO:0000313" key="1">
    <source>
        <dbReference type="EMBL" id="OZJ02010.1"/>
    </source>
</evidence>
<evidence type="ECO:0000313" key="2">
    <source>
        <dbReference type="Proteomes" id="UP000242875"/>
    </source>
</evidence>
<dbReference type="Proteomes" id="UP000242875">
    <property type="component" value="Unassembled WGS sequence"/>
</dbReference>
<gene>
    <name evidence="1" type="ORF">BZG36_04873</name>
</gene>
<keyword evidence="2" id="KW-1185">Reference proteome</keyword>
<dbReference type="AlphaFoldDB" id="A0A261XUI3"/>